<proteinExistence type="predicted"/>
<dbReference type="InterPro" id="IPR008927">
    <property type="entry name" value="6-PGluconate_DH-like_C_sf"/>
</dbReference>
<evidence type="ECO:0000259" key="2">
    <source>
        <dbReference type="Pfam" id="PF10728"/>
    </source>
</evidence>
<dbReference type="SUPFAM" id="SSF48179">
    <property type="entry name" value="6-phosphogluconate dehydrogenase C-terminal domain-like"/>
    <property type="match status" value="1"/>
</dbReference>
<dbReference type="PANTHER" id="PTHR40459">
    <property type="entry name" value="CONSERVED HYPOTHETICAL ALANINE AND LEUCINE RICH PROTEIN"/>
    <property type="match status" value="1"/>
</dbReference>
<reference evidence="3" key="1">
    <citation type="submission" date="2018-05" db="EMBL/GenBank/DDBJ databases">
        <authorList>
            <person name="Lanie J.A."/>
            <person name="Ng W.-L."/>
            <person name="Kazmierczak K.M."/>
            <person name="Andrzejewski T.M."/>
            <person name="Davidsen T.M."/>
            <person name="Wayne K.J."/>
            <person name="Tettelin H."/>
            <person name="Glass J.I."/>
            <person name="Rusch D."/>
            <person name="Podicherti R."/>
            <person name="Tsui H.-C.T."/>
            <person name="Winkler M.E."/>
        </authorList>
    </citation>
    <scope>NUCLEOTIDE SEQUENCE</scope>
</reference>
<organism evidence="3">
    <name type="scientific">marine metagenome</name>
    <dbReference type="NCBI Taxonomy" id="408172"/>
    <lineage>
        <taxon>unclassified sequences</taxon>
        <taxon>metagenomes</taxon>
        <taxon>ecological metagenomes</taxon>
    </lineage>
</organism>
<dbReference type="InterPro" id="IPR018931">
    <property type="entry name" value="DUF2520"/>
</dbReference>
<dbReference type="SUPFAM" id="SSF51735">
    <property type="entry name" value="NAD(P)-binding Rossmann-fold domains"/>
    <property type="match status" value="1"/>
</dbReference>
<dbReference type="InterPro" id="IPR037108">
    <property type="entry name" value="TM1727-like_C_sf"/>
</dbReference>
<dbReference type="EMBL" id="UINC01071886">
    <property type="protein sequence ID" value="SVC07130.1"/>
    <property type="molecule type" value="Genomic_DNA"/>
</dbReference>
<evidence type="ECO:0008006" key="4">
    <source>
        <dbReference type="Google" id="ProtNLM"/>
    </source>
</evidence>
<dbReference type="PANTHER" id="PTHR40459:SF1">
    <property type="entry name" value="CONSERVED HYPOTHETICAL ALANINE AND LEUCINE RICH PROTEIN"/>
    <property type="match status" value="1"/>
</dbReference>
<evidence type="ECO:0000313" key="3">
    <source>
        <dbReference type="EMBL" id="SVC07130.1"/>
    </source>
</evidence>
<name>A0A382J516_9ZZZZ</name>
<feature type="domain" description="Putative oxidoreductase/dehydrogenase Rossmann-like" evidence="1">
    <location>
        <begin position="9"/>
        <end position="107"/>
    </location>
</feature>
<gene>
    <name evidence="3" type="ORF">METZ01_LOCUS259984</name>
</gene>
<protein>
    <recommendedName>
        <fullName evidence="4">DUF2520 domain-containing protein</fullName>
    </recommendedName>
</protein>
<dbReference type="InterPro" id="IPR036291">
    <property type="entry name" value="NAD(P)-bd_dom_sf"/>
</dbReference>
<feature type="domain" description="DUF2520" evidence="2">
    <location>
        <begin position="138"/>
        <end position="264"/>
    </location>
</feature>
<evidence type="ECO:0000259" key="1">
    <source>
        <dbReference type="Pfam" id="PF10727"/>
    </source>
</evidence>
<dbReference type="Gene3D" id="3.40.50.720">
    <property type="entry name" value="NAD(P)-binding Rossmann-like Domain"/>
    <property type="match status" value="1"/>
</dbReference>
<dbReference type="Pfam" id="PF10727">
    <property type="entry name" value="Rossmann-like"/>
    <property type="match status" value="1"/>
</dbReference>
<dbReference type="Gene3D" id="1.10.1040.20">
    <property type="entry name" value="ProC-like, C-terminal domain"/>
    <property type="match status" value="1"/>
</dbReference>
<dbReference type="Pfam" id="PF10728">
    <property type="entry name" value="DUF2520"/>
    <property type="match status" value="1"/>
</dbReference>
<dbReference type="InterPro" id="IPR019665">
    <property type="entry name" value="OxRdtase/DH_put_Rossmann_dom"/>
</dbReference>
<dbReference type="AlphaFoldDB" id="A0A382J516"/>
<sequence>MRLSNESPIGFIGAGKVGTSLAIALHEAGYKVTGSHSKSISSANNLSNAIPNCRTYSNIKDIASNCEILFITTPDDSIESTANSFEPNPYNSLVHCSGAKTINVFNSAISKNIQVGSFHPMQAFSSIENGVESIPGTTFGIEGIGEIRNYLSEVAIQLKGTPVFIQSEHKALYHLSGVMLGNLLASLAAISASLWSQMNIDADTALEALTPMISQVAVNLQSSGIPRGIAGPYVRGDVGTIKSHLEALVKYSPKLLPLYCELALAGLPYAQMNGLNKTNHLDIKKLLETYKSHPEIAN</sequence>
<accession>A0A382J516</accession>